<evidence type="ECO:0000256" key="1">
    <source>
        <dbReference type="ARBA" id="ARBA00023235"/>
    </source>
</evidence>
<dbReference type="GO" id="GO:0008881">
    <property type="term" value="F:glutamate racemase activity"/>
    <property type="evidence" value="ECO:0007669"/>
    <property type="project" value="UniProtKB-EC"/>
</dbReference>
<dbReference type="InterPro" id="IPR033134">
    <property type="entry name" value="Asp/Glu_racemase_AS_2"/>
</dbReference>
<gene>
    <name evidence="2" type="ORF">MNBD_CPR01-10</name>
</gene>
<dbReference type="PROSITE" id="PS00924">
    <property type="entry name" value="ASP_GLU_RACEMASE_2"/>
    <property type="match status" value="1"/>
</dbReference>
<protein>
    <submittedName>
        <fullName evidence="2">Glutamate racemase</fullName>
        <ecNumber evidence="2">5.1.1.3</ecNumber>
    </submittedName>
</protein>
<sequence length="255" mass="27947">MIGLFDSGSGGLSVLREVHKRLPEADILYLGDIKNAPYGEKTPEKLFTLTINAIHFLQSSGASSIISACNSVSASLVVSLFDTLNLENSHLIEMVGPTVSYFRNSDESVFVCATPATVRAGLYRNGFNMIGKTFSEVAIPGLASAIEFGATDMEIERIIRSAFKGVSYNSFDTLVLGCTHYPLVTHIFERVFGDSIRIFNPAEAVANRAKERFLKTEKGDGVLRFAITKDSELFRTRVAEFFPENIDAVEVVSVK</sequence>
<dbReference type="InterPro" id="IPR015942">
    <property type="entry name" value="Asp/Glu/hydantoin_racemase"/>
</dbReference>
<evidence type="ECO:0000313" key="2">
    <source>
        <dbReference type="EMBL" id="VAW33016.1"/>
    </source>
</evidence>
<dbReference type="EC" id="5.1.1.3" evidence="2"/>
<accession>A0A3B0VLJ7</accession>
<name>A0A3B0VLJ7_9ZZZZ</name>
<dbReference type="PANTHER" id="PTHR21198:SF3">
    <property type="entry name" value="GLUTAMATE RACEMASE"/>
    <property type="match status" value="1"/>
</dbReference>
<dbReference type="PANTHER" id="PTHR21198">
    <property type="entry name" value="GLUTAMATE RACEMASE"/>
    <property type="match status" value="1"/>
</dbReference>
<keyword evidence="1 2" id="KW-0413">Isomerase</keyword>
<proteinExistence type="predicted"/>
<dbReference type="SUPFAM" id="SSF53681">
    <property type="entry name" value="Aspartate/glutamate racemase"/>
    <property type="match status" value="2"/>
</dbReference>
<dbReference type="InterPro" id="IPR001920">
    <property type="entry name" value="Asp/Glu_race"/>
</dbReference>
<organism evidence="2">
    <name type="scientific">hydrothermal vent metagenome</name>
    <dbReference type="NCBI Taxonomy" id="652676"/>
    <lineage>
        <taxon>unclassified sequences</taxon>
        <taxon>metagenomes</taxon>
        <taxon>ecological metagenomes</taxon>
    </lineage>
</organism>
<reference evidence="2" key="1">
    <citation type="submission" date="2018-06" db="EMBL/GenBank/DDBJ databases">
        <authorList>
            <person name="Zhirakovskaya E."/>
        </authorList>
    </citation>
    <scope>NUCLEOTIDE SEQUENCE</scope>
</reference>
<dbReference type="AlphaFoldDB" id="A0A3B0VLJ7"/>
<dbReference type="Gene3D" id="3.40.50.1860">
    <property type="match status" value="2"/>
</dbReference>
<dbReference type="Pfam" id="PF01177">
    <property type="entry name" value="Asp_Glu_race"/>
    <property type="match status" value="1"/>
</dbReference>
<dbReference type="EMBL" id="UOEV01000077">
    <property type="protein sequence ID" value="VAW33016.1"/>
    <property type="molecule type" value="Genomic_DNA"/>
</dbReference>